<name>A0A0R3UC43_MESCO</name>
<keyword evidence="6 11" id="KW-0255">Endonuclease</keyword>
<dbReference type="GO" id="GO:0046872">
    <property type="term" value="F:metal ion binding"/>
    <property type="evidence" value="ECO:0007669"/>
    <property type="project" value="UniProtKB-UniRule"/>
</dbReference>
<keyword evidence="5 11" id="KW-0479">Metal-binding</keyword>
<dbReference type="Pfam" id="PF09412">
    <property type="entry name" value="XendoU"/>
    <property type="match status" value="1"/>
</dbReference>
<comment type="similarity">
    <text evidence="2 11">Belongs to the ENDOU family.</text>
</comment>
<dbReference type="GO" id="GO:0004521">
    <property type="term" value="F:RNA endonuclease activity"/>
    <property type="evidence" value="ECO:0007669"/>
    <property type="project" value="UniProtKB-UniRule"/>
</dbReference>
<evidence type="ECO:0000256" key="3">
    <source>
        <dbReference type="ARBA" id="ARBA00011245"/>
    </source>
</evidence>
<reference evidence="13 14" key="1">
    <citation type="submission" date="2018-10" db="EMBL/GenBank/DDBJ databases">
        <authorList>
            <consortium name="Pathogen Informatics"/>
        </authorList>
    </citation>
    <scope>NUCLEOTIDE SEQUENCE [LARGE SCALE GENOMIC DNA]</scope>
</reference>
<proteinExistence type="inferred from homology"/>
<evidence type="ECO:0000256" key="8">
    <source>
        <dbReference type="ARBA" id="ARBA00022884"/>
    </source>
</evidence>
<keyword evidence="4 11" id="KW-0540">Nuclease</keyword>
<comment type="subunit">
    <text evidence="3 11">Monomer.</text>
</comment>
<organism evidence="13 14">
    <name type="scientific">Mesocestoides corti</name>
    <name type="common">Flatworm</name>
    <dbReference type="NCBI Taxonomy" id="53468"/>
    <lineage>
        <taxon>Eukaryota</taxon>
        <taxon>Metazoa</taxon>
        <taxon>Spiralia</taxon>
        <taxon>Lophotrochozoa</taxon>
        <taxon>Platyhelminthes</taxon>
        <taxon>Cestoda</taxon>
        <taxon>Eucestoda</taxon>
        <taxon>Cyclophyllidea</taxon>
        <taxon>Mesocestoididae</taxon>
        <taxon>Mesocestoides</taxon>
    </lineage>
</organism>
<sequence length="191" mass="21857">MPPGALTNQDDARDLAPAPLCTIKINKLKSSPVYNSFLDLLDNYEHRVGFAEVETPKKRSEANRFLEAVLSTETMKGFHRYLVQKKLVSPDIAAFKMELHNLWFQPYKHPEFKRALRFSLYNSFRKPFGTIVFDSSIEFEIGLYTTAFLRSRSLFKGSTCWPATSLNLGPTDILIQCHPHHGNHMGSCYVK</sequence>
<evidence type="ECO:0000259" key="12">
    <source>
        <dbReference type="PROSITE" id="PS51959"/>
    </source>
</evidence>
<evidence type="ECO:0000256" key="2">
    <source>
        <dbReference type="ARBA" id="ARBA00010168"/>
    </source>
</evidence>
<evidence type="ECO:0000256" key="5">
    <source>
        <dbReference type="ARBA" id="ARBA00022723"/>
    </source>
</evidence>
<dbReference type="GO" id="GO:0016829">
    <property type="term" value="F:lyase activity"/>
    <property type="evidence" value="ECO:0007669"/>
    <property type="project" value="UniProtKB-KW"/>
</dbReference>
<protein>
    <recommendedName>
        <fullName evidence="11">Uridylate-specific endoribonuclease</fullName>
        <ecNumber evidence="11">4.6.1.-</ecNumber>
    </recommendedName>
</protein>
<keyword evidence="14" id="KW-1185">Reference proteome</keyword>
<evidence type="ECO:0000256" key="4">
    <source>
        <dbReference type="ARBA" id="ARBA00022722"/>
    </source>
</evidence>
<evidence type="ECO:0000256" key="1">
    <source>
        <dbReference type="ARBA" id="ARBA00001936"/>
    </source>
</evidence>
<dbReference type="InterPro" id="IPR018998">
    <property type="entry name" value="EndoU_C"/>
</dbReference>
<evidence type="ECO:0000256" key="11">
    <source>
        <dbReference type="RuleBase" id="RU367085"/>
    </source>
</evidence>
<evidence type="ECO:0000313" key="13">
    <source>
        <dbReference type="EMBL" id="VDD78489.1"/>
    </source>
</evidence>
<dbReference type="PANTHER" id="PTHR12439:SF11">
    <property type="entry name" value="URIDYLATE-SPECIFIC ENDORIBONUCLEASE"/>
    <property type="match status" value="1"/>
</dbReference>
<dbReference type="OrthoDB" id="430326at2759"/>
<evidence type="ECO:0000256" key="6">
    <source>
        <dbReference type="ARBA" id="ARBA00022759"/>
    </source>
</evidence>
<dbReference type="InterPro" id="IPR037227">
    <property type="entry name" value="EndoU-like"/>
</dbReference>
<accession>A0A0R3UC43</accession>
<feature type="domain" description="EndoU" evidence="12">
    <location>
        <begin position="1"/>
        <end position="191"/>
    </location>
</feature>
<dbReference type="EC" id="4.6.1.-" evidence="11"/>
<evidence type="ECO:0000256" key="9">
    <source>
        <dbReference type="ARBA" id="ARBA00023211"/>
    </source>
</evidence>
<dbReference type="GO" id="GO:0003723">
    <property type="term" value="F:RNA binding"/>
    <property type="evidence" value="ECO:0007669"/>
    <property type="project" value="UniProtKB-UniRule"/>
</dbReference>
<dbReference type="CDD" id="cd21159">
    <property type="entry name" value="XendoU"/>
    <property type="match status" value="1"/>
</dbReference>
<gene>
    <name evidence="13" type="ORF">MCOS_LOCUS4492</name>
</gene>
<dbReference type="GO" id="GO:0016787">
    <property type="term" value="F:hydrolase activity"/>
    <property type="evidence" value="ECO:0007669"/>
    <property type="project" value="UniProtKB-KW"/>
</dbReference>
<comment type="cofactor">
    <cofactor evidence="1 11">
        <name>Mn(2+)</name>
        <dbReference type="ChEBI" id="CHEBI:29035"/>
    </cofactor>
</comment>
<dbReference type="AlphaFoldDB" id="A0A0R3UC43"/>
<keyword evidence="9 11" id="KW-0464">Manganese</keyword>
<keyword evidence="8 11" id="KW-0694">RNA-binding</keyword>
<keyword evidence="7 11" id="KW-0378">Hydrolase</keyword>
<evidence type="ECO:0000313" key="14">
    <source>
        <dbReference type="Proteomes" id="UP000267029"/>
    </source>
</evidence>
<dbReference type="InterPro" id="IPR039787">
    <property type="entry name" value="ENDOU"/>
</dbReference>
<dbReference type="PROSITE" id="PS51959">
    <property type="entry name" value="ENDOU"/>
    <property type="match status" value="1"/>
</dbReference>
<dbReference type="SUPFAM" id="SSF142877">
    <property type="entry name" value="EndoU-like"/>
    <property type="match status" value="1"/>
</dbReference>
<dbReference type="PANTHER" id="PTHR12439">
    <property type="entry name" value="PLACENTAL PROTEIN 11-RELATED"/>
    <property type="match status" value="1"/>
</dbReference>
<dbReference type="EMBL" id="UXSR01001732">
    <property type="protein sequence ID" value="VDD78489.1"/>
    <property type="molecule type" value="Genomic_DNA"/>
</dbReference>
<comment type="catalytic activity">
    <reaction evidence="11">
        <text>ribonucleotidyl-uridine-RNA = a 5'-end dephospho-uridine-RNA + a 3'-end 2',3'-cyclophospho-ribonucleotide-RNA</text>
        <dbReference type="Rhea" id="RHEA:67792"/>
        <dbReference type="Rhea" id="RHEA-COMP:10464"/>
        <dbReference type="Rhea" id="RHEA-COMP:17354"/>
        <dbReference type="Rhea" id="RHEA-COMP:17356"/>
        <dbReference type="ChEBI" id="CHEBI:83064"/>
        <dbReference type="ChEBI" id="CHEBI:173117"/>
        <dbReference type="ChEBI" id="CHEBI:173224"/>
    </reaction>
</comment>
<dbReference type="Proteomes" id="UP000267029">
    <property type="component" value="Unassembled WGS sequence"/>
</dbReference>
<keyword evidence="10" id="KW-0456">Lyase</keyword>
<evidence type="ECO:0000256" key="10">
    <source>
        <dbReference type="ARBA" id="ARBA00023239"/>
    </source>
</evidence>
<evidence type="ECO:0000256" key="7">
    <source>
        <dbReference type="ARBA" id="ARBA00022801"/>
    </source>
</evidence>